<reference evidence="10" key="1">
    <citation type="journal article" date="2021" name="PeerJ">
        <title>Extensive microbial diversity within the chicken gut microbiome revealed by metagenomics and culture.</title>
        <authorList>
            <person name="Gilroy R."/>
            <person name="Ravi A."/>
            <person name="Getino M."/>
            <person name="Pursley I."/>
            <person name="Horton D.L."/>
            <person name="Alikhan N.F."/>
            <person name="Baker D."/>
            <person name="Gharbi K."/>
            <person name="Hall N."/>
            <person name="Watson M."/>
            <person name="Adriaenssens E.M."/>
            <person name="Foster-Nyarko E."/>
            <person name="Jarju S."/>
            <person name="Secka A."/>
            <person name="Antonio M."/>
            <person name="Oren A."/>
            <person name="Chaudhuri R.R."/>
            <person name="La Ragione R."/>
            <person name="Hildebrand F."/>
            <person name="Pallen M.J."/>
        </authorList>
    </citation>
    <scope>NUCLEOTIDE SEQUENCE</scope>
    <source>
        <strain evidence="10">1068</strain>
    </source>
</reference>
<dbReference type="GO" id="GO:0005886">
    <property type="term" value="C:plasma membrane"/>
    <property type="evidence" value="ECO:0007669"/>
    <property type="project" value="UniProtKB-SubCell"/>
</dbReference>
<evidence type="ECO:0000313" key="11">
    <source>
        <dbReference type="Proteomes" id="UP000824056"/>
    </source>
</evidence>
<evidence type="ECO:0000256" key="8">
    <source>
        <dbReference type="SAM" id="Phobius"/>
    </source>
</evidence>
<protein>
    <submittedName>
        <fullName evidence="10">Threonine/serine exporter family protein</fullName>
    </submittedName>
</protein>
<dbReference type="Pfam" id="PF06738">
    <property type="entry name" value="ThrE"/>
    <property type="match status" value="1"/>
</dbReference>
<organism evidence="10 11">
    <name type="scientific">Candidatus Blautia pullicola</name>
    <dbReference type="NCBI Taxonomy" id="2838498"/>
    <lineage>
        <taxon>Bacteria</taxon>
        <taxon>Bacillati</taxon>
        <taxon>Bacillota</taxon>
        <taxon>Clostridia</taxon>
        <taxon>Lachnospirales</taxon>
        <taxon>Lachnospiraceae</taxon>
        <taxon>Blautia</taxon>
    </lineage>
</organism>
<comment type="caution">
    <text evidence="10">The sequence shown here is derived from an EMBL/GenBank/DDBJ whole genome shotgun (WGS) entry which is preliminary data.</text>
</comment>
<dbReference type="EMBL" id="DXBG01000039">
    <property type="protein sequence ID" value="HIZ64653.1"/>
    <property type="molecule type" value="Genomic_DNA"/>
</dbReference>
<comment type="similarity">
    <text evidence="6">Belongs to the ThrE exporter (TC 2.A.79) family.</text>
</comment>
<feature type="transmembrane region" description="Helical" evidence="8">
    <location>
        <begin position="142"/>
        <end position="159"/>
    </location>
</feature>
<evidence type="ECO:0000256" key="4">
    <source>
        <dbReference type="ARBA" id="ARBA00022989"/>
    </source>
</evidence>
<feature type="domain" description="Threonine/serine exporter-like N-terminal" evidence="9">
    <location>
        <begin position="10"/>
        <end position="250"/>
    </location>
</feature>
<sequence>MENYDKKVLDLAMEAGRILLDAGAEIFRVEETIQRIAGAYGIEKCSTFVMSTGIFITAENREGQIYASVKHIPIRGAKLHRIAAVNQLSREIVEKKYTLEQARNRLEEIEKMPGKKAFSRMLASGAGSGAFCRLLGGSWEDMLAAFFSGFLLYVLLIAFERREKQTSKIVLNLAGGFCVSFFAVLFYRLGLGKTPGSILVGSVMPLVPGVSLVNAIRDFADGDYIGGGVRFLDALMVALGISLGVGLMYLLYYHLTGGVIL</sequence>
<feature type="transmembrane region" description="Helical" evidence="8">
    <location>
        <begin position="196"/>
        <end position="216"/>
    </location>
</feature>
<keyword evidence="5 8" id="KW-0472">Membrane</keyword>
<dbReference type="InterPro" id="IPR050539">
    <property type="entry name" value="ThrE_Dicarb/AminoAcid_Exp"/>
</dbReference>
<keyword evidence="2" id="KW-1003">Cell membrane</keyword>
<dbReference type="InterPro" id="IPR010619">
    <property type="entry name" value="ThrE-like_N"/>
</dbReference>
<comment type="subcellular location">
    <subcellularLocation>
        <location evidence="1">Cell membrane</location>
        <topology evidence="1">Multi-pass membrane protein</topology>
    </subcellularLocation>
</comment>
<keyword evidence="3 8" id="KW-0812">Transmembrane</keyword>
<evidence type="ECO:0000313" key="10">
    <source>
        <dbReference type="EMBL" id="HIZ64653.1"/>
    </source>
</evidence>
<evidence type="ECO:0000256" key="3">
    <source>
        <dbReference type="ARBA" id="ARBA00022692"/>
    </source>
</evidence>
<dbReference type="GO" id="GO:0015744">
    <property type="term" value="P:succinate transport"/>
    <property type="evidence" value="ECO:0007669"/>
    <property type="project" value="TreeGrafter"/>
</dbReference>
<proteinExistence type="inferred from homology"/>
<dbReference type="Proteomes" id="UP000824056">
    <property type="component" value="Unassembled WGS sequence"/>
</dbReference>
<dbReference type="AlphaFoldDB" id="A0A9D2FPM2"/>
<keyword evidence="4 8" id="KW-1133">Transmembrane helix</keyword>
<evidence type="ECO:0000256" key="7">
    <source>
        <dbReference type="SAM" id="Coils"/>
    </source>
</evidence>
<gene>
    <name evidence="10" type="ORF">H9809_01920</name>
</gene>
<evidence type="ECO:0000256" key="1">
    <source>
        <dbReference type="ARBA" id="ARBA00004651"/>
    </source>
</evidence>
<dbReference type="PANTHER" id="PTHR34390">
    <property type="entry name" value="UPF0442 PROTEIN YJJB-RELATED"/>
    <property type="match status" value="1"/>
</dbReference>
<evidence type="ECO:0000256" key="5">
    <source>
        <dbReference type="ARBA" id="ARBA00023136"/>
    </source>
</evidence>
<evidence type="ECO:0000256" key="2">
    <source>
        <dbReference type="ARBA" id="ARBA00022475"/>
    </source>
</evidence>
<name>A0A9D2FPM2_9FIRM</name>
<evidence type="ECO:0000259" key="9">
    <source>
        <dbReference type="Pfam" id="PF06738"/>
    </source>
</evidence>
<feature type="transmembrane region" description="Helical" evidence="8">
    <location>
        <begin position="228"/>
        <end position="252"/>
    </location>
</feature>
<evidence type="ECO:0000256" key="6">
    <source>
        <dbReference type="ARBA" id="ARBA00034125"/>
    </source>
</evidence>
<accession>A0A9D2FPM2</accession>
<keyword evidence="7" id="KW-0175">Coiled coil</keyword>
<feature type="coiled-coil region" evidence="7">
    <location>
        <begin position="85"/>
        <end position="112"/>
    </location>
</feature>
<dbReference type="GO" id="GO:0022857">
    <property type="term" value="F:transmembrane transporter activity"/>
    <property type="evidence" value="ECO:0007669"/>
    <property type="project" value="InterPro"/>
</dbReference>
<reference evidence="10" key="2">
    <citation type="submission" date="2021-04" db="EMBL/GenBank/DDBJ databases">
        <authorList>
            <person name="Gilroy R."/>
        </authorList>
    </citation>
    <scope>NUCLEOTIDE SEQUENCE</scope>
    <source>
        <strain evidence="10">1068</strain>
    </source>
</reference>
<dbReference type="PANTHER" id="PTHR34390:SF2">
    <property type="entry name" value="SUCCINATE TRANSPORTER SUBUNIT YJJP-RELATED"/>
    <property type="match status" value="1"/>
</dbReference>
<feature type="transmembrane region" description="Helical" evidence="8">
    <location>
        <begin position="171"/>
        <end position="190"/>
    </location>
</feature>